<sequence>MNSPIVWKSSKNHCGGERSGGIQNGGSALSAAAFAARLRHGEYVPPTGSVAHLWAFPIRGISCSLGQRGKRLCEPAKWGAGRGSPSQDAEVSLPGGKRGSAGSAVGKAKVLVFGELRCSGGSSAPQACWGVSCSRGFRRRRRPSAGRGVRSGRGGVLAALRAPSFRVLLLRDELEQGSCHGGADGLAGSGRRPGLLGISEER</sequence>
<feature type="region of interest" description="Disordered" evidence="1">
    <location>
        <begin position="1"/>
        <end position="21"/>
    </location>
</feature>
<dbReference type="AlphaFoldDB" id="A0A4Z2J7T1"/>
<feature type="region of interest" description="Disordered" evidence="1">
    <location>
        <begin position="76"/>
        <end position="99"/>
    </location>
</feature>
<comment type="caution">
    <text evidence="2">The sequence shown here is derived from an EMBL/GenBank/DDBJ whole genome shotgun (WGS) entry which is preliminary data.</text>
</comment>
<dbReference type="EMBL" id="SRLO01000018">
    <property type="protein sequence ID" value="TNN85964.1"/>
    <property type="molecule type" value="Genomic_DNA"/>
</dbReference>
<name>A0A4Z2J7T1_9TELE</name>
<accession>A0A4Z2J7T1</accession>
<dbReference type="Proteomes" id="UP000314294">
    <property type="component" value="Unassembled WGS sequence"/>
</dbReference>
<organism evidence="2 3">
    <name type="scientific">Liparis tanakae</name>
    <name type="common">Tanaka's snailfish</name>
    <dbReference type="NCBI Taxonomy" id="230148"/>
    <lineage>
        <taxon>Eukaryota</taxon>
        <taxon>Metazoa</taxon>
        <taxon>Chordata</taxon>
        <taxon>Craniata</taxon>
        <taxon>Vertebrata</taxon>
        <taxon>Euteleostomi</taxon>
        <taxon>Actinopterygii</taxon>
        <taxon>Neopterygii</taxon>
        <taxon>Teleostei</taxon>
        <taxon>Neoteleostei</taxon>
        <taxon>Acanthomorphata</taxon>
        <taxon>Eupercaria</taxon>
        <taxon>Perciformes</taxon>
        <taxon>Cottioidei</taxon>
        <taxon>Cottales</taxon>
        <taxon>Liparidae</taxon>
        <taxon>Liparis</taxon>
    </lineage>
</organism>
<reference evidence="2 3" key="1">
    <citation type="submission" date="2019-03" db="EMBL/GenBank/DDBJ databases">
        <title>First draft genome of Liparis tanakae, snailfish: a comprehensive survey of snailfish specific genes.</title>
        <authorList>
            <person name="Kim W."/>
            <person name="Song I."/>
            <person name="Jeong J.-H."/>
            <person name="Kim D."/>
            <person name="Kim S."/>
            <person name="Ryu S."/>
            <person name="Song J.Y."/>
            <person name="Lee S.K."/>
        </authorList>
    </citation>
    <scope>NUCLEOTIDE SEQUENCE [LARGE SCALE GENOMIC DNA]</scope>
    <source>
        <tissue evidence="2">Muscle</tissue>
    </source>
</reference>
<gene>
    <name evidence="2" type="ORF">EYF80_003808</name>
</gene>
<keyword evidence="3" id="KW-1185">Reference proteome</keyword>
<evidence type="ECO:0000313" key="2">
    <source>
        <dbReference type="EMBL" id="TNN85964.1"/>
    </source>
</evidence>
<evidence type="ECO:0000313" key="3">
    <source>
        <dbReference type="Proteomes" id="UP000314294"/>
    </source>
</evidence>
<feature type="region of interest" description="Disordered" evidence="1">
    <location>
        <begin position="179"/>
        <end position="202"/>
    </location>
</feature>
<proteinExistence type="predicted"/>
<feature type="compositionally biased region" description="Gly residues" evidence="1">
    <location>
        <begin position="179"/>
        <end position="188"/>
    </location>
</feature>
<protein>
    <submittedName>
        <fullName evidence="2">Uncharacterized protein</fullName>
    </submittedName>
</protein>
<evidence type="ECO:0000256" key="1">
    <source>
        <dbReference type="SAM" id="MobiDB-lite"/>
    </source>
</evidence>